<feature type="region of interest" description="Disordered" evidence="1">
    <location>
        <begin position="176"/>
        <end position="195"/>
    </location>
</feature>
<proteinExistence type="predicted"/>
<protein>
    <submittedName>
        <fullName evidence="2">Uncharacterized protein</fullName>
    </submittedName>
</protein>
<keyword evidence="3" id="KW-1185">Reference proteome</keyword>
<feature type="non-terminal residue" evidence="2">
    <location>
        <position position="247"/>
    </location>
</feature>
<dbReference type="RefSeq" id="XP_018270515.1">
    <property type="nucleotide sequence ID" value="XM_018417230.1"/>
</dbReference>
<evidence type="ECO:0000313" key="3">
    <source>
        <dbReference type="Proteomes" id="UP000053890"/>
    </source>
</evidence>
<feature type="compositionally biased region" description="Low complexity" evidence="1">
    <location>
        <begin position="181"/>
        <end position="192"/>
    </location>
</feature>
<name>A0A194S4X5_RHOGW</name>
<sequence>PDSHLDSKHAQPLVVRQLHLDLGFRLVRLDVVLVVARRFRLPRAGRVDPAARHRRLVAQDAEPPVARLLPRFDEPALSLLVPSRSHDPRRLPEAWHRPRRRPRPPRARFAQPVVVREEQHVQLDVVVLVGRLGVLEALAQVHSQARHVAQASLRTRSTITGSPSPHAVQLYHHAPSRRTIRSSGTSRRSPPFTIQPPWTQERTLTLFEQKTRSHCQGGRVHSVSRSSPRGLRRRPRSSCCHYKQCPY</sequence>
<organism evidence="2 3">
    <name type="scientific">Rhodotorula graminis (strain WP1)</name>
    <dbReference type="NCBI Taxonomy" id="578459"/>
    <lineage>
        <taxon>Eukaryota</taxon>
        <taxon>Fungi</taxon>
        <taxon>Dikarya</taxon>
        <taxon>Basidiomycota</taxon>
        <taxon>Pucciniomycotina</taxon>
        <taxon>Microbotryomycetes</taxon>
        <taxon>Sporidiobolales</taxon>
        <taxon>Sporidiobolaceae</taxon>
        <taxon>Rhodotorula</taxon>
    </lineage>
</organism>
<dbReference type="AlphaFoldDB" id="A0A194S4X5"/>
<feature type="non-terminal residue" evidence="2">
    <location>
        <position position="1"/>
    </location>
</feature>
<feature type="region of interest" description="Disordered" evidence="1">
    <location>
        <begin position="211"/>
        <end position="237"/>
    </location>
</feature>
<accession>A0A194S4X5</accession>
<dbReference type="EMBL" id="KQ474080">
    <property type="protein sequence ID" value="KPV74466.1"/>
    <property type="molecule type" value="Genomic_DNA"/>
</dbReference>
<gene>
    <name evidence="2" type="ORF">RHOBADRAFT_54283</name>
</gene>
<evidence type="ECO:0000256" key="1">
    <source>
        <dbReference type="SAM" id="MobiDB-lite"/>
    </source>
</evidence>
<evidence type="ECO:0000313" key="2">
    <source>
        <dbReference type="EMBL" id="KPV74466.1"/>
    </source>
</evidence>
<reference evidence="2 3" key="1">
    <citation type="journal article" date="2015" name="Front. Microbiol.">
        <title>Genome sequence of the plant growth promoting endophytic yeast Rhodotorula graminis WP1.</title>
        <authorList>
            <person name="Firrincieli A."/>
            <person name="Otillar R."/>
            <person name="Salamov A."/>
            <person name="Schmutz J."/>
            <person name="Khan Z."/>
            <person name="Redman R.S."/>
            <person name="Fleck N.D."/>
            <person name="Lindquist E."/>
            <person name="Grigoriev I.V."/>
            <person name="Doty S.L."/>
        </authorList>
    </citation>
    <scope>NUCLEOTIDE SEQUENCE [LARGE SCALE GENOMIC DNA]</scope>
    <source>
        <strain evidence="2 3">WP1</strain>
    </source>
</reference>
<dbReference type="GeneID" id="28977678"/>
<dbReference type="Proteomes" id="UP000053890">
    <property type="component" value="Unassembled WGS sequence"/>
</dbReference>